<keyword evidence="3" id="KW-0963">Cytoplasm</keyword>
<evidence type="ECO:0000256" key="3">
    <source>
        <dbReference type="ARBA" id="ARBA00022490"/>
    </source>
</evidence>
<dbReference type="Gene3D" id="3.40.50.510">
    <property type="entry name" value="Phosphotransferase system, mannose-type IIA component"/>
    <property type="match status" value="1"/>
</dbReference>
<organism evidence="9 10">
    <name type="scientific">Ruminiclostridium sufflavum DSM 19573</name>
    <dbReference type="NCBI Taxonomy" id="1121337"/>
    <lineage>
        <taxon>Bacteria</taxon>
        <taxon>Bacillati</taxon>
        <taxon>Bacillota</taxon>
        <taxon>Clostridia</taxon>
        <taxon>Eubacteriales</taxon>
        <taxon>Oscillospiraceae</taxon>
        <taxon>Ruminiclostridium</taxon>
    </lineage>
</organism>
<reference evidence="9 10" key="1">
    <citation type="submission" date="2018-06" db="EMBL/GenBank/DDBJ databases">
        <title>Genomic Encyclopedia of Type Strains, Phase I: the one thousand microbial genomes (KMG-I) project.</title>
        <authorList>
            <person name="Kyrpides N."/>
        </authorList>
    </citation>
    <scope>NUCLEOTIDE SEQUENCE [LARGE SCALE GENOMIC DNA]</scope>
    <source>
        <strain evidence="9 10">DSM 19573</strain>
    </source>
</reference>
<evidence type="ECO:0000256" key="1">
    <source>
        <dbReference type="ARBA" id="ARBA00004496"/>
    </source>
</evidence>
<name>A0A318XKD8_9FIRM</name>
<dbReference type="EMBL" id="QKMR01000008">
    <property type="protein sequence ID" value="PYG87930.1"/>
    <property type="molecule type" value="Genomic_DNA"/>
</dbReference>
<dbReference type="InterPro" id="IPR051471">
    <property type="entry name" value="Bacterial_PTS_sugar_comp"/>
</dbReference>
<dbReference type="RefSeq" id="WP_110461683.1">
    <property type="nucleotide sequence ID" value="NZ_QKMR01000008.1"/>
</dbReference>
<dbReference type="OrthoDB" id="9799827at2"/>
<dbReference type="Pfam" id="PF03610">
    <property type="entry name" value="EIIA-man"/>
    <property type="match status" value="1"/>
</dbReference>
<evidence type="ECO:0000313" key="10">
    <source>
        <dbReference type="Proteomes" id="UP000248132"/>
    </source>
</evidence>
<dbReference type="InterPro" id="IPR036662">
    <property type="entry name" value="PTS_EIIA_man-typ_sf"/>
</dbReference>
<protein>
    <submittedName>
        <fullName evidence="9">PTS system mannose-specific IIA component/PTS system mannose-specific IIB component</fullName>
    </submittedName>
</protein>
<dbReference type="GO" id="GO:0016301">
    <property type="term" value="F:kinase activity"/>
    <property type="evidence" value="ECO:0007669"/>
    <property type="project" value="UniProtKB-KW"/>
</dbReference>
<evidence type="ECO:0000313" key="9">
    <source>
        <dbReference type="EMBL" id="PYG87930.1"/>
    </source>
</evidence>
<dbReference type="CDD" id="cd00006">
    <property type="entry name" value="PTS_IIA_man"/>
    <property type="match status" value="1"/>
</dbReference>
<keyword evidence="6" id="KW-0598">Phosphotransferase system</keyword>
<evidence type="ECO:0000256" key="5">
    <source>
        <dbReference type="ARBA" id="ARBA00022679"/>
    </source>
</evidence>
<dbReference type="InterPro" id="IPR004701">
    <property type="entry name" value="PTS_EIIA_man-typ"/>
</dbReference>
<evidence type="ECO:0000259" key="8">
    <source>
        <dbReference type="PROSITE" id="PS51096"/>
    </source>
</evidence>
<dbReference type="GO" id="GO:0009401">
    <property type="term" value="P:phosphoenolpyruvate-dependent sugar phosphotransferase system"/>
    <property type="evidence" value="ECO:0007669"/>
    <property type="project" value="UniProtKB-KW"/>
</dbReference>
<dbReference type="GO" id="GO:0005737">
    <property type="term" value="C:cytoplasm"/>
    <property type="evidence" value="ECO:0007669"/>
    <property type="project" value="UniProtKB-SubCell"/>
</dbReference>
<dbReference type="Proteomes" id="UP000248132">
    <property type="component" value="Unassembled WGS sequence"/>
</dbReference>
<sequence length="129" mass="14124">MINILLVTHGKMAEGMYSSVGMLIGKAENFDFVCFDKDMGQDELKEELDKRLADVSDGKQYLIMCDIKGGTPFNVASRYSFKNDNAAVFYGVNLPILIEAIISREGKSLGQLAEYLEGVSGTTIGLSEI</sequence>
<dbReference type="GO" id="GO:0016020">
    <property type="term" value="C:membrane"/>
    <property type="evidence" value="ECO:0007669"/>
    <property type="project" value="InterPro"/>
</dbReference>
<evidence type="ECO:0000256" key="7">
    <source>
        <dbReference type="ARBA" id="ARBA00022777"/>
    </source>
</evidence>
<evidence type="ECO:0000256" key="2">
    <source>
        <dbReference type="ARBA" id="ARBA00022448"/>
    </source>
</evidence>
<comment type="caution">
    <text evidence="9">The sequence shown here is derived from an EMBL/GenBank/DDBJ whole genome shotgun (WGS) entry which is preliminary data.</text>
</comment>
<feature type="domain" description="PTS EIIA type-4" evidence="8">
    <location>
        <begin position="1"/>
        <end position="129"/>
    </location>
</feature>
<dbReference type="SUPFAM" id="SSF53062">
    <property type="entry name" value="PTS system fructose IIA component-like"/>
    <property type="match status" value="1"/>
</dbReference>
<keyword evidence="2" id="KW-0813">Transport</keyword>
<accession>A0A318XKD8</accession>
<gene>
    <name evidence="9" type="ORF">LY28_01640</name>
</gene>
<dbReference type="PANTHER" id="PTHR33799">
    <property type="entry name" value="PTS PERMEASE-RELATED-RELATED"/>
    <property type="match status" value="1"/>
</dbReference>
<keyword evidence="7" id="KW-0418">Kinase</keyword>
<evidence type="ECO:0000256" key="4">
    <source>
        <dbReference type="ARBA" id="ARBA00022597"/>
    </source>
</evidence>
<proteinExistence type="predicted"/>
<keyword evidence="4" id="KW-0762">Sugar transport</keyword>
<dbReference type="AlphaFoldDB" id="A0A318XKD8"/>
<keyword evidence="5" id="KW-0808">Transferase</keyword>
<dbReference type="PROSITE" id="PS51096">
    <property type="entry name" value="PTS_EIIA_TYPE_4"/>
    <property type="match status" value="1"/>
</dbReference>
<keyword evidence="10" id="KW-1185">Reference proteome</keyword>
<dbReference type="PANTHER" id="PTHR33799:SF1">
    <property type="entry name" value="PTS SYSTEM MANNOSE-SPECIFIC EIIAB COMPONENT-RELATED"/>
    <property type="match status" value="1"/>
</dbReference>
<comment type="subcellular location">
    <subcellularLocation>
        <location evidence="1">Cytoplasm</location>
    </subcellularLocation>
</comment>
<evidence type="ECO:0000256" key="6">
    <source>
        <dbReference type="ARBA" id="ARBA00022683"/>
    </source>
</evidence>
<dbReference type="InterPro" id="IPR033887">
    <property type="entry name" value="PTS_IIA_man"/>
</dbReference>